<comment type="caution">
    <text evidence="1">Lacks conserved residue(s) required for the propagation of feature annotation.</text>
</comment>
<evidence type="ECO:0000256" key="1">
    <source>
        <dbReference type="PROSITE-ProRule" id="PRU00169"/>
    </source>
</evidence>
<dbReference type="EMBL" id="QGMZ01000061">
    <property type="protein sequence ID" value="PWR69594.1"/>
    <property type="molecule type" value="Genomic_DNA"/>
</dbReference>
<sequence length="83" mass="9657">MMSRSIHSSLFQSQDIRVSHAEKKQRSGYRILLVDDDEDLLYISQKFIERYEGFVVDTVSSAQKGLEKLKLYSYDVIALQCHV</sequence>
<dbReference type="PROSITE" id="PS50110">
    <property type="entry name" value="RESPONSE_REGULATORY"/>
    <property type="match status" value="1"/>
</dbReference>
<evidence type="ECO:0000259" key="2">
    <source>
        <dbReference type="PROSITE" id="PS50110"/>
    </source>
</evidence>
<accession>A0A2V2MMW2</accession>
<dbReference type="InterPro" id="IPR011006">
    <property type="entry name" value="CheY-like_superfamily"/>
</dbReference>
<reference evidence="3 4" key="1">
    <citation type="submission" date="2018-05" db="EMBL/GenBank/DDBJ databases">
        <title>Draft genome of Methanospirillum stamsii Pt1.</title>
        <authorList>
            <person name="Dueholm M.S."/>
            <person name="Nielsen P.H."/>
            <person name="Bakmann L.F."/>
            <person name="Otzen D.E."/>
        </authorList>
    </citation>
    <scope>NUCLEOTIDE SEQUENCE [LARGE SCALE GENOMIC DNA]</scope>
    <source>
        <strain evidence="3 4">Pt1</strain>
    </source>
</reference>
<organism evidence="3 4">
    <name type="scientific">Methanospirillum stamsii</name>
    <dbReference type="NCBI Taxonomy" id="1277351"/>
    <lineage>
        <taxon>Archaea</taxon>
        <taxon>Methanobacteriati</taxon>
        <taxon>Methanobacteriota</taxon>
        <taxon>Stenosarchaea group</taxon>
        <taxon>Methanomicrobia</taxon>
        <taxon>Methanomicrobiales</taxon>
        <taxon>Methanospirillaceae</taxon>
        <taxon>Methanospirillum</taxon>
    </lineage>
</organism>
<proteinExistence type="predicted"/>
<feature type="domain" description="Response regulatory" evidence="2">
    <location>
        <begin position="30"/>
        <end position="83"/>
    </location>
</feature>
<dbReference type="Proteomes" id="UP000245934">
    <property type="component" value="Unassembled WGS sequence"/>
</dbReference>
<dbReference type="AlphaFoldDB" id="A0A2V2MMW2"/>
<dbReference type="SUPFAM" id="SSF52172">
    <property type="entry name" value="CheY-like"/>
    <property type="match status" value="1"/>
</dbReference>
<comment type="caution">
    <text evidence="3">The sequence shown here is derived from an EMBL/GenBank/DDBJ whole genome shotgun (WGS) entry which is preliminary data.</text>
</comment>
<keyword evidence="4" id="KW-1185">Reference proteome</keyword>
<dbReference type="GO" id="GO:0000160">
    <property type="term" value="P:phosphorelay signal transduction system"/>
    <property type="evidence" value="ECO:0007669"/>
    <property type="project" value="InterPro"/>
</dbReference>
<dbReference type="InterPro" id="IPR001789">
    <property type="entry name" value="Sig_transdc_resp-reg_receiver"/>
</dbReference>
<dbReference type="Gene3D" id="3.40.50.2300">
    <property type="match status" value="1"/>
</dbReference>
<evidence type="ECO:0000313" key="3">
    <source>
        <dbReference type="EMBL" id="PWR69594.1"/>
    </source>
</evidence>
<name>A0A2V2MMW2_9EURY</name>
<gene>
    <name evidence="3" type="ORF">DLD82_17635</name>
</gene>
<protein>
    <recommendedName>
        <fullName evidence="2">Response regulatory domain-containing protein</fullName>
    </recommendedName>
</protein>
<evidence type="ECO:0000313" key="4">
    <source>
        <dbReference type="Proteomes" id="UP000245934"/>
    </source>
</evidence>